<comment type="similarity">
    <text evidence="1">Belongs to the SlyX family.</text>
</comment>
<evidence type="ECO:0000256" key="1">
    <source>
        <dbReference type="HAMAP-Rule" id="MF_00715"/>
    </source>
</evidence>
<evidence type="ECO:0000313" key="4">
    <source>
        <dbReference type="Proteomes" id="UP000295537"/>
    </source>
</evidence>
<keyword evidence="4" id="KW-1185">Reference proteome</keyword>
<dbReference type="Gene3D" id="1.20.5.300">
    <property type="match status" value="1"/>
</dbReference>
<organism evidence="3 4">
    <name type="scientific">Nicoletella semolina</name>
    <dbReference type="NCBI Taxonomy" id="271160"/>
    <lineage>
        <taxon>Bacteria</taxon>
        <taxon>Pseudomonadati</taxon>
        <taxon>Pseudomonadota</taxon>
        <taxon>Gammaproteobacteria</taxon>
        <taxon>Pasteurellales</taxon>
        <taxon>Pasteurellaceae</taxon>
        <taxon>Nicoletella</taxon>
    </lineage>
</organism>
<name>A0A4R2N6Z2_9PAST</name>
<dbReference type="InterPro" id="IPR007236">
    <property type="entry name" value="SlyX"/>
</dbReference>
<dbReference type="HAMAP" id="MF_00715">
    <property type="entry name" value="SlyX"/>
    <property type="match status" value="1"/>
</dbReference>
<evidence type="ECO:0000256" key="2">
    <source>
        <dbReference type="SAM" id="Coils"/>
    </source>
</evidence>
<dbReference type="AlphaFoldDB" id="A0A4R2N6Z2"/>
<dbReference type="PANTHER" id="PTHR36508">
    <property type="entry name" value="PROTEIN SLYX"/>
    <property type="match status" value="1"/>
</dbReference>
<protein>
    <recommendedName>
        <fullName evidence="1">Protein SlyX homolog</fullName>
    </recommendedName>
</protein>
<keyword evidence="2" id="KW-0175">Coiled coil</keyword>
<feature type="coiled-coil region" evidence="2">
    <location>
        <begin position="12"/>
        <end position="60"/>
    </location>
</feature>
<evidence type="ECO:0000313" key="3">
    <source>
        <dbReference type="EMBL" id="TCP16683.1"/>
    </source>
</evidence>
<dbReference type="Proteomes" id="UP000295537">
    <property type="component" value="Unassembled WGS sequence"/>
</dbReference>
<dbReference type="EMBL" id="SLXJ01000010">
    <property type="protein sequence ID" value="TCP16683.1"/>
    <property type="molecule type" value="Genomic_DNA"/>
</dbReference>
<dbReference type="RefSeq" id="WP_132501696.1">
    <property type="nucleotide sequence ID" value="NZ_LVXA01000001.1"/>
</dbReference>
<dbReference type="Pfam" id="PF04102">
    <property type="entry name" value="SlyX"/>
    <property type="match status" value="1"/>
</dbReference>
<comment type="caution">
    <text evidence="3">The sequence shown here is derived from an EMBL/GenBank/DDBJ whole genome shotgun (WGS) entry which is preliminary data.</text>
</comment>
<accession>A0A4R2N6Z2</accession>
<dbReference type="PANTHER" id="PTHR36508:SF1">
    <property type="entry name" value="PROTEIN SLYX"/>
    <property type="match status" value="1"/>
</dbReference>
<proteinExistence type="inferred from homology"/>
<sequence length="74" mass="8562">MQQNLELIQQYLVDLETRIAFQDHTIEELNQALVHQQFTVEKLQNQVRHLAEKLNGVAASQVATRAEEVPPPHY</sequence>
<dbReference type="OrthoDB" id="5771733at2"/>
<reference evidence="3 4" key="1">
    <citation type="submission" date="2019-03" db="EMBL/GenBank/DDBJ databases">
        <title>Genomic Encyclopedia of Type Strains, Phase IV (KMG-IV): sequencing the most valuable type-strain genomes for metagenomic binning, comparative biology and taxonomic classification.</title>
        <authorList>
            <person name="Goeker M."/>
        </authorList>
    </citation>
    <scope>NUCLEOTIDE SEQUENCE [LARGE SCALE GENOMIC DNA]</scope>
    <source>
        <strain evidence="3 4">DSM 16380</strain>
    </source>
</reference>
<gene>
    <name evidence="1" type="primary">slyX</name>
    <name evidence="3" type="ORF">EV693_11063</name>
</gene>